<keyword evidence="3" id="KW-0808">Transferase</keyword>
<keyword evidence="5" id="KW-0418">Kinase</keyword>
<protein>
    <recommendedName>
        <fullName evidence="9">Protein kinase domain-containing protein</fullName>
    </recommendedName>
</protein>
<dbReference type="PROSITE" id="PS00108">
    <property type="entry name" value="PROTEIN_KINASE_ST"/>
    <property type="match status" value="1"/>
</dbReference>
<gene>
    <name evidence="10" type="ORF">JTE90_013513</name>
</gene>
<dbReference type="InterPro" id="IPR050108">
    <property type="entry name" value="CDK"/>
</dbReference>
<dbReference type="Proteomes" id="UP000827092">
    <property type="component" value="Unassembled WGS sequence"/>
</dbReference>
<dbReference type="SUPFAM" id="SSF56112">
    <property type="entry name" value="Protein kinase-like (PK-like)"/>
    <property type="match status" value="1"/>
</dbReference>
<dbReference type="GO" id="GO:0005634">
    <property type="term" value="C:nucleus"/>
    <property type="evidence" value="ECO:0007669"/>
    <property type="project" value="TreeGrafter"/>
</dbReference>
<keyword evidence="4 7" id="KW-0547">Nucleotide-binding</keyword>
<dbReference type="InterPro" id="IPR000719">
    <property type="entry name" value="Prot_kinase_dom"/>
</dbReference>
<proteinExistence type="inferred from homology"/>
<accession>A0AAV6VMK1</accession>
<keyword evidence="8" id="KW-0175">Coiled coil</keyword>
<evidence type="ECO:0000256" key="3">
    <source>
        <dbReference type="ARBA" id="ARBA00022679"/>
    </source>
</evidence>
<evidence type="ECO:0000259" key="9">
    <source>
        <dbReference type="PROSITE" id="PS50011"/>
    </source>
</evidence>
<keyword evidence="6 7" id="KW-0067">ATP-binding</keyword>
<dbReference type="GO" id="GO:0004693">
    <property type="term" value="F:cyclin-dependent protein serine/threonine kinase activity"/>
    <property type="evidence" value="ECO:0007669"/>
    <property type="project" value="TreeGrafter"/>
</dbReference>
<dbReference type="InterPro" id="IPR011009">
    <property type="entry name" value="Kinase-like_dom_sf"/>
</dbReference>
<sequence length="709" mass="80994">MATFVVDDENFDQTPDRSYAVGLAIDLLELQRNYYAIEGLGSGTYGDVLKMFDPESQTSFAAKIVTQEMITEAESVLWPTLDHPNIVPLTESVELSLVKAVVYIMPIQVASLRAVMNDWEFRTKTDALDQVKKWLSQTLSGLEYLHGRDLVHLDVKEDNVLISHSGTAMLCDFTCLNDATKPIHSTKVGSPFMYRPPEALHFDETVDGKPCDMWSFGIMSVEILADFFLAHNLPPSQRNWHVDVYPTLYEILQEHCFTMFFHMTFMKDQMNEATQDARLALDFVHGCLKMDPSKRVTSFQSKQHPFLIGGSDVVNAPDDIWENELSMGATEFGATYITSFNGGERCHFTEDVQNMDSYCFNDFWEDLNIMEKDVKQFETHFLSSRHSPVVTQMWENSDYEMRSWSSGQFLMTVASFETVNFSGVTKPQNMEYVTSLSEPQVLKTASHNQGNPSRFSSEEYVIDRKYGLKEPILDTETSQTSSKFLIHSETTLALESTNKCAEENYIPVSEKILNLRLRIKELIENSREIKQENAQKEEDNIPISKKIRNLRLVIKELLEKSARKMKEEIADQVYCQKEEDIRRENKLTQELDIYLDINSKGYAEDFMSGSKPISVAAILDSPMSIISPSKHHEDYEKTNFESFDVSSEDSLKIDLVKKSSTEKILSVYSTSLQIRGCKKRFIGWIQSKCLSGLMFCCPCTTTKNSSRKV</sequence>
<name>A0AAV6VMK1_9ARAC</name>
<keyword evidence="11" id="KW-1185">Reference proteome</keyword>
<dbReference type="PANTHER" id="PTHR24056">
    <property type="entry name" value="CELL DIVISION PROTEIN KINASE"/>
    <property type="match status" value="1"/>
</dbReference>
<dbReference type="InterPro" id="IPR017441">
    <property type="entry name" value="Protein_kinase_ATP_BS"/>
</dbReference>
<dbReference type="EMBL" id="JAFNEN010000056">
    <property type="protein sequence ID" value="KAG8197391.1"/>
    <property type="molecule type" value="Genomic_DNA"/>
</dbReference>
<evidence type="ECO:0000256" key="8">
    <source>
        <dbReference type="SAM" id="Coils"/>
    </source>
</evidence>
<evidence type="ECO:0000256" key="6">
    <source>
        <dbReference type="ARBA" id="ARBA00022840"/>
    </source>
</evidence>
<dbReference type="PROSITE" id="PS50011">
    <property type="entry name" value="PROTEIN_KINASE_DOM"/>
    <property type="match status" value="1"/>
</dbReference>
<feature type="coiled-coil region" evidence="8">
    <location>
        <begin position="512"/>
        <end position="567"/>
    </location>
</feature>
<evidence type="ECO:0000256" key="4">
    <source>
        <dbReference type="ARBA" id="ARBA00022741"/>
    </source>
</evidence>
<evidence type="ECO:0000256" key="2">
    <source>
        <dbReference type="ARBA" id="ARBA00022527"/>
    </source>
</evidence>
<feature type="binding site" evidence="7">
    <location>
        <position position="63"/>
    </location>
    <ligand>
        <name>ATP</name>
        <dbReference type="ChEBI" id="CHEBI:30616"/>
    </ligand>
</feature>
<dbReference type="SMART" id="SM00220">
    <property type="entry name" value="S_TKc"/>
    <property type="match status" value="1"/>
</dbReference>
<comment type="caution">
    <text evidence="10">The sequence shown here is derived from an EMBL/GenBank/DDBJ whole genome shotgun (WGS) entry which is preliminary data.</text>
</comment>
<dbReference type="GO" id="GO:0005524">
    <property type="term" value="F:ATP binding"/>
    <property type="evidence" value="ECO:0007669"/>
    <property type="project" value="UniProtKB-UniRule"/>
</dbReference>
<dbReference type="PANTHER" id="PTHR24056:SF246">
    <property type="entry name" value="ECDYSONE-INDUCED PROTEIN 63E, ISOFORM N"/>
    <property type="match status" value="1"/>
</dbReference>
<evidence type="ECO:0000313" key="10">
    <source>
        <dbReference type="EMBL" id="KAG8197391.1"/>
    </source>
</evidence>
<dbReference type="AlphaFoldDB" id="A0AAV6VMK1"/>
<dbReference type="PROSITE" id="PS00107">
    <property type="entry name" value="PROTEIN_KINASE_ATP"/>
    <property type="match status" value="1"/>
</dbReference>
<dbReference type="Gene3D" id="3.30.200.20">
    <property type="entry name" value="Phosphorylase Kinase, domain 1"/>
    <property type="match status" value="1"/>
</dbReference>
<dbReference type="Pfam" id="PF00069">
    <property type="entry name" value="Pkinase"/>
    <property type="match status" value="1"/>
</dbReference>
<evidence type="ECO:0000256" key="5">
    <source>
        <dbReference type="ARBA" id="ARBA00022777"/>
    </source>
</evidence>
<evidence type="ECO:0000256" key="7">
    <source>
        <dbReference type="PROSITE-ProRule" id="PRU10141"/>
    </source>
</evidence>
<dbReference type="Gene3D" id="1.10.510.10">
    <property type="entry name" value="Transferase(Phosphotransferase) domain 1"/>
    <property type="match status" value="1"/>
</dbReference>
<organism evidence="10 11">
    <name type="scientific">Oedothorax gibbosus</name>
    <dbReference type="NCBI Taxonomy" id="931172"/>
    <lineage>
        <taxon>Eukaryota</taxon>
        <taxon>Metazoa</taxon>
        <taxon>Ecdysozoa</taxon>
        <taxon>Arthropoda</taxon>
        <taxon>Chelicerata</taxon>
        <taxon>Arachnida</taxon>
        <taxon>Araneae</taxon>
        <taxon>Araneomorphae</taxon>
        <taxon>Entelegynae</taxon>
        <taxon>Araneoidea</taxon>
        <taxon>Linyphiidae</taxon>
        <taxon>Erigoninae</taxon>
        <taxon>Oedothorax</taxon>
    </lineage>
</organism>
<evidence type="ECO:0000313" key="11">
    <source>
        <dbReference type="Proteomes" id="UP000827092"/>
    </source>
</evidence>
<feature type="domain" description="Protein kinase" evidence="9">
    <location>
        <begin position="34"/>
        <end position="307"/>
    </location>
</feature>
<evidence type="ECO:0000256" key="1">
    <source>
        <dbReference type="ARBA" id="ARBA00006485"/>
    </source>
</evidence>
<dbReference type="GO" id="GO:0005737">
    <property type="term" value="C:cytoplasm"/>
    <property type="evidence" value="ECO:0007669"/>
    <property type="project" value="TreeGrafter"/>
</dbReference>
<keyword evidence="2" id="KW-0723">Serine/threonine-protein kinase</keyword>
<reference evidence="10 11" key="1">
    <citation type="journal article" date="2022" name="Nat. Ecol. Evol.">
        <title>A masculinizing supergene underlies an exaggerated male reproductive morph in a spider.</title>
        <authorList>
            <person name="Hendrickx F."/>
            <person name="De Corte Z."/>
            <person name="Sonet G."/>
            <person name="Van Belleghem S.M."/>
            <person name="Kostlbacher S."/>
            <person name="Vangestel C."/>
        </authorList>
    </citation>
    <scope>NUCLEOTIDE SEQUENCE [LARGE SCALE GENOMIC DNA]</scope>
    <source>
        <strain evidence="10">W744_W776</strain>
    </source>
</reference>
<comment type="similarity">
    <text evidence="1">Belongs to the protein kinase superfamily. CMGC Ser/Thr protein kinase family. CDC2/CDKX subfamily.</text>
</comment>
<dbReference type="InterPro" id="IPR008271">
    <property type="entry name" value="Ser/Thr_kinase_AS"/>
</dbReference>